<evidence type="ECO:0000256" key="2">
    <source>
        <dbReference type="ARBA" id="ARBA00005697"/>
    </source>
</evidence>
<evidence type="ECO:0000256" key="8">
    <source>
        <dbReference type="PIRNR" id="PIRNR005353"/>
    </source>
</evidence>
<dbReference type="PANTHER" id="PTHR43337">
    <property type="entry name" value="XANTHINE/URACIL PERMEASE C887.17-RELATED"/>
    <property type="match status" value="1"/>
</dbReference>
<dbReference type="EMBL" id="CP121196">
    <property type="protein sequence ID" value="XBH19707.1"/>
    <property type="molecule type" value="Genomic_DNA"/>
</dbReference>
<dbReference type="AlphaFoldDB" id="A0AAU7DR11"/>
<dbReference type="InterPro" id="IPR026033">
    <property type="entry name" value="Azg-like_bact_archaea"/>
</dbReference>
<evidence type="ECO:0000256" key="7">
    <source>
        <dbReference type="ARBA" id="ARBA00023136"/>
    </source>
</evidence>
<keyword evidence="5 8" id="KW-0812">Transmembrane</keyword>
<evidence type="ECO:0000256" key="5">
    <source>
        <dbReference type="ARBA" id="ARBA00022692"/>
    </source>
</evidence>
<dbReference type="InterPro" id="IPR006043">
    <property type="entry name" value="NCS2"/>
</dbReference>
<evidence type="ECO:0000256" key="9">
    <source>
        <dbReference type="SAM" id="Phobius"/>
    </source>
</evidence>
<keyword evidence="7 8" id="KW-0472">Membrane</keyword>
<feature type="transmembrane region" description="Helical" evidence="9">
    <location>
        <begin position="104"/>
        <end position="122"/>
    </location>
</feature>
<comment type="similarity">
    <text evidence="2 8">Belongs to the nucleobase:cation symporter-2 (NCS2) (TC 2.A.40) family. Azg-like subfamily.</text>
</comment>
<dbReference type="Pfam" id="PF00860">
    <property type="entry name" value="Xan_ur_permease"/>
    <property type="match status" value="1"/>
</dbReference>
<sequence>MLSFLERYFEFKHLGTNWRTEILAGITTFLTMAYIVLVNPAILAAAGVPLPAVTAATCLSAAFGSILMGVVARYPIALAPGMGLNAYFTYTVCLKMHIPWQTALGAVFLSGIIFLALTAAGIRQMILRSIPHELYAAVASGIGLFIAFIGFRNAGLVVSDPATFVGLGNIRNPTTALALFGLALMVALEIKKVRGSILIGVVTTTAIAWALGLVHWTPTGGGIQALGSTFLKLDIRGALNKGLLEIIFVFFFVDLFDNLGTLVAVTKRAGLIAPDHSIPRLNRILFADATATVFGSMTGTSTVTSYVESTAGVAAGGRSGVTAIVTGLLFLIAVGAAPFVGVVPAAATAPALILVGSLMLATITEIRWHEPLVALPAFLTLILIPLTYSIANGLGFGIIAWAVLHIATGNWRKQDWLLYILAVLFALRFVYLGAS</sequence>
<evidence type="ECO:0000256" key="3">
    <source>
        <dbReference type="ARBA" id="ARBA00022448"/>
    </source>
</evidence>
<feature type="transmembrane region" description="Helical" evidence="9">
    <location>
        <begin position="52"/>
        <end position="71"/>
    </location>
</feature>
<organism evidence="10">
    <name type="scientific">Telmatobacter sp. DSM 110680</name>
    <dbReference type="NCBI Taxonomy" id="3036704"/>
    <lineage>
        <taxon>Bacteria</taxon>
        <taxon>Pseudomonadati</taxon>
        <taxon>Acidobacteriota</taxon>
        <taxon>Terriglobia</taxon>
        <taxon>Terriglobales</taxon>
        <taxon>Acidobacteriaceae</taxon>
        <taxon>Telmatobacter</taxon>
    </lineage>
</organism>
<feature type="transmembrane region" description="Helical" evidence="9">
    <location>
        <begin position="319"/>
        <end position="340"/>
    </location>
</feature>
<proteinExistence type="inferred from homology"/>
<feature type="transmembrane region" description="Helical" evidence="9">
    <location>
        <begin position="134"/>
        <end position="154"/>
    </location>
</feature>
<feature type="transmembrane region" description="Helical" evidence="9">
    <location>
        <begin position="347"/>
        <end position="366"/>
    </location>
</feature>
<feature type="transmembrane region" description="Helical" evidence="9">
    <location>
        <begin position="285"/>
        <end position="307"/>
    </location>
</feature>
<evidence type="ECO:0000256" key="6">
    <source>
        <dbReference type="ARBA" id="ARBA00022989"/>
    </source>
</evidence>
<name>A0AAU7DR11_9BACT</name>
<evidence type="ECO:0000313" key="10">
    <source>
        <dbReference type="EMBL" id="XBH19707.1"/>
    </source>
</evidence>
<feature type="transmembrane region" description="Helical" evidence="9">
    <location>
        <begin position="416"/>
        <end position="434"/>
    </location>
</feature>
<keyword evidence="3 8" id="KW-0813">Transport</keyword>
<gene>
    <name evidence="10" type="ORF">P8935_10410</name>
</gene>
<dbReference type="RefSeq" id="WP_348264927.1">
    <property type="nucleotide sequence ID" value="NZ_CP121196.1"/>
</dbReference>
<keyword evidence="6 8" id="KW-1133">Transmembrane helix</keyword>
<dbReference type="GO" id="GO:0005886">
    <property type="term" value="C:plasma membrane"/>
    <property type="evidence" value="ECO:0007669"/>
    <property type="project" value="UniProtKB-SubCell"/>
</dbReference>
<reference evidence="10" key="1">
    <citation type="submission" date="2023-03" db="EMBL/GenBank/DDBJ databases">
        <title>Edaphobacter sp.</title>
        <authorList>
            <person name="Huber K.J."/>
            <person name="Papendorf J."/>
            <person name="Pilke C."/>
            <person name="Bunk B."/>
            <person name="Sproeer C."/>
            <person name="Pester M."/>
        </authorList>
    </citation>
    <scope>NUCLEOTIDE SEQUENCE</scope>
    <source>
        <strain evidence="10">DSM 110680</strain>
    </source>
</reference>
<protein>
    <submittedName>
        <fullName evidence="10">NCS2 family permease</fullName>
    </submittedName>
</protein>
<evidence type="ECO:0000256" key="1">
    <source>
        <dbReference type="ARBA" id="ARBA00004651"/>
    </source>
</evidence>
<comment type="subcellular location">
    <subcellularLocation>
        <location evidence="1 8">Cell membrane</location>
        <topology evidence="1 8">Multi-pass membrane protein</topology>
    </subcellularLocation>
</comment>
<accession>A0AAU7DR11</accession>
<feature type="transmembrane region" description="Helical" evidence="9">
    <location>
        <begin position="197"/>
        <end position="216"/>
    </location>
</feature>
<evidence type="ECO:0000256" key="4">
    <source>
        <dbReference type="ARBA" id="ARBA00022475"/>
    </source>
</evidence>
<dbReference type="PANTHER" id="PTHR43337:SF1">
    <property type="entry name" value="XANTHINE_URACIL PERMEASE C887.17-RELATED"/>
    <property type="match status" value="1"/>
</dbReference>
<feature type="transmembrane region" description="Helical" evidence="9">
    <location>
        <begin position="174"/>
        <end position="190"/>
    </location>
</feature>
<dbReference type="PIRSF" id="PIRSF005353">
    <property type="entry name" value="PbuG"/>
    <property type="match status" value="1"/>
</dbReference>
<feature type="transmembrane region" description="Helical" evidence="9">
    <location>
        <begin position="21"/>
        <end position="46"/>
    </location>
</feature>
<keyword evidence="4 8" id="KW-1003">Cell membrane</keyword>
<dbReference type="InterPro" id="IPR045018">
    <property type="entry name" value="Azg-like"/>
</dbReference>
<feature type="transmembrane region" description="Helical" evidence="9">
    <location>
        <begin position="246"/>
        <end position="265"/>
    </location>
</feature>
<feature type="transmembrane region" description="Helical" evidence="9">
    <location>
        <begin position="378"/>
        <end position="404"/>
    </location>
</feature>
<dbReference type="GO" id="GO:0005345">
    <property type="term" value="F:purine nucleobase transmembrane transporter activity"/>
    <property type="evidence" value="ECO:0007669"/>
    <property type="project" value="TreeGrafter"/>
</dbReference>